<dbReference type="Pfam" id="PF00460">
    <property type="entry name" value="Flg_bb_rod"/>
    <property type="match status" value="1"/>
</dbReference>
<dbReference type="GO" id="GO:0071978">
    <property type="term" value="P:bacterial-type flagellum-dependent swarming motility"/>
    <property type="evidence" value="ECO:0007669"/>
    <property type="project" value="TreeGrafter"/>
</dbReference>
<keyword evidence="10" id="KW-0969">Cilium</keyword>
<dbReference type="InterPro" id="IPR020013">
    <property type="entry name" value="Flagellar_FlgE/F/G"/>
</dbReference>
<gene>
    <name evidence="10" type="ORF">EUA98_15730</name>
</gene>
<evidence type="ECO:0000259" key="8">
    <source>
        <dbReference type="Pfam" id="PF07559"/>
    </source>
</evidence>
<feature type="domain" description="Flagellar basal body rod protein N-terminal" evidence="6">
    <location>
        <begin position="8"/>
        <end position="35"/>
    </location>
</feature>
<dbReference type="NCBIfam" id="TIGR03506">
    <property type="entry name" value="FlgEFG_subfam"/>
    <property type="match status" value="1"/>
</dbReference>
<dbReference type="EMBL" id="SDWW01000044">
    <property type="protein sequence ID" value="RYV50016.1"/>
    <property type="molecule type" value="Genomic_DNA"/>
</dbReference>
<dbReference type="SUPFAM" id="SSF117143">
    <property type="entry name" value="Flagellar hook protein flgE"/>
    <property type="match status" value="1"/>
</dbReference>
<dbReference type="InterPro" id="IPR053967">
    <property type="entry name" value="LlgE_F_G-like_D1"/>
</dbReference>
<protein>
    <recommendedName>
        <fullName evidence="3 5">Flagellar hook protein FlgE</fullName>
    </recommendedName>
</protein>
<feature type="domain" description="Flagellar basal-body/hook protein C-terminal" evidence="7">
    <location>
        <begin position="355"/>
        <end position="399"/>
    </location>
</feature>
<keyword evidence="11" id="KW-1185">Reference proteome</keyword>
<dbReference type="GO" id="GO:0009424">
    <property type="term" value="C:bacterial-type flagellum hook"/>
    <property type="evidence" value="ECO:0007669"/>
    <property type="project" value="TreeGrafter"/>
</dbReference>
<dbReference type="GO" id="GO:0009425">
    <property type="term" value="C:bacterial-type flagellum basal body"/>
    <property type="evidence" value="ECO:0007669"/>
    <property type="project" value="UniProtKB-SubCell"/>
</dbReference>
<dbReference type="InterPro" id="IPR019776">
    <property type="entry name" value="Flagellar_basal_body_rod_CS"/>
</dbReference>
<dbReference type="OrthoDB" id="9804559at2"/>
<evidence type="ECO:0000313" key="10">
    <source>
        <dbReference type="EMBL" id="RYV50016.1"/>
    </source>
</evidence>
<comment type="caution">
    <text evidence="10">The sequence shown here is derived from an EMBL/GenBank/DDBJ whole genome shotgun (WGS) entry which is preliminary data.</text>
</comment>
<proteinExistence type="inferred from homology"/>
<evidence type="ECO:0000256" key="1">
    <source>
        <dbReference type="ARBA" id="ARBA00004117"/>
    </source>
</evidence>
<keyword evidence="10" id="KW-0966">Cell projection</keyword>
<dbReference type="Proteomes" id="UP000293764">
    <property type="component" value="Unassembled WGS sequence"/>
</dbReference>
<dbReference type="InterPro" id="IPR001444">
    <property type="entry name" value="Flag_bb_rod_N"/>
</dbReference>
<keyword evidence="10" id="KW-0282">Flagellum</keyword>
<dbReference type="AlphaFoldDB" id="A0A4Q5MWQ6"/>
<feature type="domain" description="Flagellar hook protein FlgE D2" evidence="8">
    <location>
        <begin position="188"/>
        <end position="280"/>
    </location>
</feature>
<sequence>MLRSLFSGISGLKAHQTMLDVAGNNIANVNTTGFKSSQTQFQDTLSQVLTNAGAAAPGVGGTNPAQVGLGVRVAGITTNFSQGAAQLTNRSTDMMINGDGFFTLRSGNEQFFTRAGSFNFDSLGQLVTPDGALVQGWAAVDGVVNPNGPLTDIKLPISTLMGAEATKTATYVGNLPSDALDGSAPLVKSIDVYDSLGNTRSLKLTFTKAAGDWSVAATDGTATFPVAPATGLVTFDPATGAILTPTTFTIGTAPDDVAVDLSALTGFAGLSTVAAVAQDGQGAGNLQSFSLSPDGTLLGSFSNGLKQAIGQLSMATFTNPTGLEKAGGSMYRTTVSSGIAQVGVAGTGGRGKLAGGSLEMSNVDLSAEFTNLIIAQRGFQANSRVITTSDELLQELVNLKR</sequence>
<dbReference type="InterPro" id="IPR010930">
    <property type="entry name" value="Flg_bb/hook_C_dom"/>
</dbReference>
<evidence type="ECO:0000259" key="9">
    <source>
        <dbReference type="Pfam" id="PF22692"/>
    </source>
</evidence>
<name>A0A4Q5MWQ6_9MICO</name>
<dbReference type="RefSeq" id="WP_130103643.1">
    <property type="nucleotide sequence ID" value="NZ_SDWW01000044.1"/>
</dbReference>
<evidence type="ECO:0000256" key="2">
    <source>
        <dbReference type="ARBA" id="ARBA00009677"/>
    </source>
</evidence>
<dbReference type="Gene3D" id="2.60.98.20">
    <property type="entry name" value="Flagellar hook protein FlgE"/>
    <property type="match status" value="1"/>
</dbReference>
<reference evidence="10 11" key="1">
    <citation type="submission" date="2019-01" db="EMBL/GenBank/DDBJ databases">
        <title>Novel species of Cellulomonas.</title>
        <authorList>
            <person name="Liu Q."/>
            <person name="Xin Y.-H."/>
        </authorList>
    </citation>
    <scope>NUCLEOTIDE SEQUENCE [LARGE SCALE GENOMIC DNA]</scope>
    <source>
        <strain evidence="10 11">HLT2-17</strain>
    </source>
</reference>
<dbReference type="InterPro" id="IPR037058">
    <property type="entry name" value="Falgellar_hook_FlgE_sf"/>
</dbReference>
<comment type="subcellular location">
    <subcellularLocation>
        <location evidence="1 5">Bacterial flagellum basal body</location>
    </subcellularLocation>
</comment>
<keyword evidence="4 5" id="KW-0975">Bacterial flagellum</keyword>
<evidence type="ECO:0000313" key="11">
    <source>
        <dbReference type="Proteomes" id="UP000293764"/>
    </source>
</evidence>
<evidence type="ECO:0000256" key="4">
    <source>
        <dbReference type="ARBA" id="ARBA00023143"/>
    </source>
</evidence>
<organism evidence="10 11">
    <name type="scientific">Pengzhenrongella frigida</name>
    <dbReference type="NCBI Taxonomy" id="1259133"/>
    <lineage>
        <taxon>Bacteria</taxon>
        <taxon>Bacillati</taxon>
        <taxon>Actinomycetota</taxon>
        <taxon>Actinomycetes</taxon>
        <taxon>Micrococcales</taxon>
        <taxon>Pengzhenrongella</taxon>
    </lineage>
</organism>
<evidence type="ECO:0000259" key="6">
    <source>
        <dbReference type="Pfam" id="PF00460"/>
    </source>
</evidence>
<dbReference type="Pfam" id="PF22692">
    <property type="entry name" value="LlgE_F_G_D1"/>
    <property type="match status" value="1"/>
</dbReference>
<comment type="similarity">
    <text evidence="2 5">Belongs to the flagella basal body rod proteins family.</text>
</comment>
<feature type="domain" description="Flagellar hook protein FlgE/F/G-like D1" evidence="9">
    <location>
        <begin position="95"/>
        <end position="154"/>
    </location>
</feature>
<dbReference type="PANTHER" id="PTHR30435:SF1">
    <property type="entry name" value="FLAGELLAR HOOK PROTEIN FLGE"/>
    <property type="match status" value="1"/>
</dbReference>
<evidence type="ECO:0000259" key="7">
    <source>
        <dbReference type="Pfam" id="PF06429"/>
    </source>
</evidence>
<dbReference type="InterPro" id="IPR037925">
    <property type="entry name" value="FlgE/F/G-like"/>
</dbReference>
<dbReference type="Pfam" id="PF07559">
    <property type="entry name" value="FlgE_D2"/>
    <property type="match status" value="1"/>
</dbReference>
<comment type="function">
    <text evidence="5">A flexible structure which links the flagellar filament to the drive apparatus in the basal body.</text>
</comment>
<accession>A0A4Q5MWQ6</accession>
<dbReference type="InterPro" id="IPR011491">
    <property type="entry name" value="FlgE_D2"/>
</dbReference>
<dbReference type="GO" id="GO:0005829">
    <property type="term" value="C:cytosol"/>
    <property type="evidence" value="ECO:0007669"/>
    <property type="project" value="TreeGrafter"/>
</dbReference>
<dbReference type="Pfam" id="PF06429">
    <property type="entry name" value="Flg_bbr_C"/>
    <property type="match status" value="1"/>
</dbReference>
<dbReference type="PANTHER" id="PTHR30435">
    <property type="entry name" value="FLAGELLAR PROTEIN"/>
    <property type="match status" value="1"/>
</dbReference>
<evidence type="ECO:0000256" key="5">
    <source>
        <dbReference type="RuleBase" id="RU362116"/>
    </source>
</evidence>
<dbReference type="PROSITE" id="PS00588">
    <property type="entry name" value="FLAGELLA_BB_ROD"/>
    <property type="match status" value="1"/>
</dbReference>
<evidence type="ECO:0000256" key="3">
    <source>
        <dbReference type="ARBA" id="ARBA00019015"/>
    </source>
</evidence>